<sequence>MAKSALIKSDVAIKYHFGQDDKGKELYKKQRLTKLKPTATDDEVFAVATAVSKFLEDPITEIYKENENLLTEM</sequence>
<comment type="caution">
    <text evidence="2">The sequence shown here is derived from an EMBL/GenBank/DDBJ whole genome shotgun (WGS) entry which is preliminary data.</text>
</comment>
<organism evidence="2 3">
    <name type="scientific">Clostridium ganghwense</name>
    <dbReference type="NCBI Taxonomy" id="312089"/>
    <lineage>
        <taxon>Bacteria</taxon>
        <taxon>Bacillati</taxon>
        <taxon>Bacillota</taxon>
        <taxon>Clostridia</taxon>
        <taxon>Eubacteriales</taxon>
        <taxon>Clostridiaceae</taxon>
        <taxon>Clostridium</taxon>
    </lineage>
</organism>
<keyword evidence="3" id="KW-1185">Reference proteome</keyword>
<dbReference type="Proteomes" id="UP001079657">
    <property type="component" value="Unassembled WGS sequence"/>
</dbReference>
<protein>
    <submittedName>
        <fullName evidence="2">DUF1659 domain-containing protein</fullName>
    </submittedName>
</protein>
<dbReference type="InterPro" id="IPR012454">
    <property type="entry name" value="DUF1659"/>
</dbReference>
<accession>A0ABT4CSQ9</accession>
<dbReference type="Pfam" id="PF07872">
    <property type="entry name" value="DUF1659"/>
    <property type="match status" value="1"/>
</dbReference>
<name>A0ABT4CSQ9_9CLOT</name>
<gene>
    <name evidence="2" type="ORF">OXH55_11345</name>
</gene>
<feature type="domain" description="DUF1659" evidence="1">
    <location>
        <begin position="4"/>
        <end position="72"/>
    </location>
</feature>
<evidence type="ECO:0000313" key="3">
    <source>
        <dbReference type="Proteomes" id="UP001079657"/>
    </source>
</evidence>
<proteinExistence type="predicted"/>
<reference evidence="2" key="1">
    <citation type="submission" date="2022-12" db="EMBL/GenBank/DDBJ databases">
        <authorList>
            <person name="Wang J."/>
        </authorList>
    </citation>
    <scope>NUCLEOTIDE SEQUENCE</scope>
    <source>
        <strain evidence="2">HY-42-06</strain>
    </source>
</reference>
<evidence type="ECO:0000313" key="2">
    <source>
        <dbReference type="EMBL" id="MCY6371231.1"/>
    </source>
</evidence>
<dbReference type="RefSeq" id="WP_268050102.1">
    <property type="nucleotide sequence ID" value="NZ_JAPQES010000004.1"/>
</dbReference>
<dbReference type="EMBL" id="JAPQES010000004">
    <property type="protein sequence ID" value="MCY6371231.1"/>
    <property type="molecule type" value="Genomic_DNA"/>
</dbReference>
<evidence type="ECO:0000259" key="1">
    <source>
        <dbReference type="Pfam" id="PF07872"/>
    </source>
</evidence>